<evidence type="ECO:0000313" key="3">
    <source>
        <dbReference type="Proteomes" id="UP000001312"/>
    </source>
</evidence>
<feature type="region of interest" description="Disordered" evidence="1">
    <location>
        <begin position="101"/>
        <end position="120"/>
    </location>
</feature>
<evidence type="ECO:0000256" key="1">
    <source>
        <dbReference type="SAM" id="MobiDB-lite"/>
    </source>
</evidence>
<protein>
    <submittedName>
        <fullName evidence="2">Uncharacterized protein</fullName>
    </submittedName>
</protein>
<sequence length="120" mass="13397">MSQPPLCQVPRFSIWGKEEKIPYVGTRRSMNERGNHDINKYLGPTQLMAFCYFECEKRQAAGQPGLTHVQTCWKAAISPSDDIASMSLQRLSGMLLFNRAGQSSTSRTGDRKVEGKTVGE</sequence>
<dbReference type="InParanoid" id="A7F9E0"/>
<dbReference type="AlphaFoldDB" id="A7F9E0"/>
<dbReference type="EMBL" id="CH476651">
    <property type="protein sequence ID" value="EDO00351.1"/>
    <property type="molecule type" value="Genomic_DNA"/>
</dbReference>
<gene>
    <name evidence="2" type="ORF">SS1G_14221</name>
</gene>
<feature type="compositionally biased region" description="Basic and acidic residues" evidence="1">
    <location>
        <begin position="108"/>
        <end position="120"/>
    </location>
</feature>
<reference evidence="3" key="1">
    <citation type="journal article" date="2011" name="PLoS Genet.">
        <title>Genomic analysis of the necrotrophic fungal pathogens Sclerotinia sclerotiorum and Botrytis cinerea.</title>
        <authorList>
            <person name="Amselem J."/>
            <person name="Cuomo C.A."/>
            <person name="van Kan J.A."/>
            <person name="Viaud M."/>
            <person name="Benito E.P."/>
            <person name="Couloux A."/>
            <person name="Coutinho P.M."/>
            <person name="de Vries R.P."/>
            <person name="Dyer P.S."/>
            <person name="Fillinger S."/>
            <person name="Fournier E."/>
            <person name="Gout L."/>
            <person name="Hahn M."/>
            <person name="Kohn L."/>
            <person name="Lapalu N."/>
            <person name="Plummer K.M."/>
            <person name="Pradier J.M."/>
            <person name="Quevillon E."/>
            <person name="Sharon A."/>
            <person name="Simon A."/>
            <person name="ten Have A."/>
            <person name="Tudzynski B."/>
            <person name="Tudzynski P."/>
            <person name="Wincker P."/>
            <person name="Andrew M."/>
            <person name="Anthouard V."/>
            <person name="Beever R.E."/>
            <person name="Beffa R."/>
            <person name="Benoit I."/>
            <person name="Bouzid O."/>
            <person name="Brault B."/>
            <person name="Chen Z."/>
            <person name="Choquer M."/>
            <person name="Collemare J."/>
            <person name="Cotton P."/>
            <person name="Danchin E.G."/>
            <person name="Da Silva C."/>
            <person name="Gautier A."/>
            <person name="Giraud C."/>
            <person name="Giraud T."/>
            <person name="Gonzalez C."/>
            <person name="Grossetete S."/>
            <person name="Guldener U."/>
            <person name="Henrissat B."/>
            <person name="Howlett B.J."/>
            <person name="Kodira C."/>
            <person name="Kretschmer M."/>
            <person name="Lappartient A."/>
            <person name="Leroch M."/>
            <person name="Levis C."/>
            <person name="Mauceli E."/>
            <person name="Neuveglise C."/>
            <person name="Oeser B."/>
            <person name="Pearson M."/>
            <person name="Poulain J."/>
            <person name="Poussereau N."/>
            <person name="Quesneville H."/>
            <person name="Rascle C."/>
            <person name="Schumacher J."/>
            <person name="Segurens B."/>
            <person name="Sexton A."/>
            <person name="Silva E."/>
            <person name="Sirven C."/>
            <person name="Soanes D.M."/>
            <person name="Talbot N.J."/>
            <person name="Templeton M."/>
            <person name="Yandava C."/>
            <person name="Yarden O."/>
            <person name="Zeng Q."/>
            <person name="Rollins J.A."/>
            <person name="Lebrun M.H."/>
            <person name="Dickman M."/>
        </authorList>
    </citation>
    <scope>NUCLEOTIDE SEQUENCE [LARGE SCALE GENOMIC DNA]</scope>
    <source>
        <strain evidence="3">ATCC 18683 / 1980 / Ss-1</strain>
    </source>
</reference>
<accession>A7F9E0</accession>
<dbReference type="HOGENOM" id="CLU_2051056_0_0_1"/>
<dbReference type="GeneID" id="5480840"/>
<dbReference type="RefSeq" id="XP_001584766.1">
    <property type="nucleotide sequence ID" value="XM_001584716.1"/>
</dbReference>
<proteinExistence type="predicted"/>
<evidence type="ECO:0000313" key="2">
    <source>
        <dbReference type="EMBL" id="EDO00351.1"/>
    </source>
</evidence>
<dbReference type="Proteomes" id="UP000001312">
    <property type="component" value="Unassembled WGS sequence"/>
</dbReference>
<name>A7F9E0_SCLS1</name>
<organism evidence="2 3">
    <name type="scientific">Sclerotinia sclerotiorum (strain ATCC 18683 / 1980 / Ss-1)</name>
    <name type="common">White mold</name>
    <name type="synonym">Whetzelinia sclerotiorum</name>
    <dbReference type="NCBI Taxonomy" id="665079"/>
    <lineage>
        <taxon>Eukaryota</taxon>
        <taxon>Fungi</taxon>
        <taxon>Dikarya</taxon>
        <taxon>Ascomycota</taxon>
        <taxon>Pezizomycotina</taxon>
        <taxon>Leotiomycetes</taxon>
        <taxon>Helotiales</taxon>
        <taxon>Sclerotiniaceae</taxon>
        <taxon>Sclerotinia</taxon>
    </lineage>
</organism>
<dbReference type="KEGG" id="ssl:SS1G_14221"/>
<keyword evidence="3" id="KW-1185">Reference proteome</keyword>